<dbReference type="InterPro" id="IPR055270">
    <property type="entry name" value="Glyco_tran_10_C"/>
</dbReference>
<keyword evidence="7" id="KW-0812">Transmembrane</keyword>
<dbReference type="InterPro" id="IPR038577">
    <property type="entry name" value="GT10-like_C_sf"/>
</dbReference>
<gene>
    <name evidence="9" type="ORF">PYW07_017001</name>
</gene>
<dbReference type="PANTHER" id="PTHR48438">
    <property type="entry name" value="ALPHA-(1,3)-FUCOSYLTRANSFERASE C-RELATED"/>
    <property type="match status" value="1"/>
</dbReference>
<evidence type="ECO:0000259" key="8">
    <source>
        <dbReference type="Pfam" id="PF00852"/>
    </source>
</evidence>
<evidence type="ECO:0000313" key="9">
    <source>
        <dbReference type="EMBL" id="KAJ8729963.1"/>
    </source>
</evidence>
<proteinExistence type="inferred from homology"/>
<evidence type="ECO:0000256" key="6">
    <source>
        <dbReference type="ARBA" id="ARBA00023034"/>
    </source>
</evidence>
<dbReference type="SUPFAM" id="SSF53756">
    <property type="entry name" value="UDP-Glycosyltransferase/glycogen phosphorylase"/>
    <property type="match status" value="1"/>
</dbReference>
<accession>A0AAD8DXA2</accession>
<evidence type="ECO:0000256" key="7">
    <source>
        <dbReference type="RuleBase" id="RU003832"/>
    </source>
</evidence>
<dbReference type="PANTHER" id="PTHR48438:SF1">
    <property type="entry name" value="ALPHA-(1,3)-FUCOSYLTRANSFERASE C-RELATED"/>
    <property type="match status" value="1"/>
</dbReference>
<comment type="similarity">
    <text evidence="3 7">Belongs to the glycosyltransferase 10 family.</text>
</comment>
<dbReference type="GO" id="GO:0008417">
    <property type="term" value="F:fucosyltransferase activity"/>
    <property type="evidence" value="ECO:0007669"/>
    <property type="project" value="InterPro"/>
</dbReference>
<dbReference type="InterPro" id="IPR001503">
    <property type="entry name" value="Glyco_trans_10"/>
</dbReference>
<protein>
    <recommendedName>
        <fullName evidence="7">Fucosyltransferase</fullName>
        <ecNumber evidence="7">2.4.1.-</ecNumber>
    </recommendedName>
</protein>
<evidence type="ECO:0000256" key="2">
    <source>
        <dbReference type="ARBA" id="ARBA00004922"/>
    </source>
</evidence>
<dbReference type="GO" id="GO:0000139">
    <property type="term" value="C:Golgi membrane"/>
    <property type="evidence" value="ECO:0007669"/>
    <property type="project" value="UniProtKB-SubCell"/>
</dbReference>
<comment type="pathway">
    <text evidence="2">Protein modification; protein glycosylation.</text>
</comment>
<keyword evidence="4 7" id="KW-0328">Glycosyltransferase</keyword>
<evidence type="ECO:0000256" key="4">
    <source>
        <dbReference type="ARBA" id="ARBA00022676"/>
    </source>
</evidence>
<keyword evidence="7" id="KW-0472">Membrane</keyword>
<keyword evidence="10" id="KW-1185">Reference proteome</keyword>
<keyword evidence="5 7" id="KW-0808">Transferase</keyword>
<dbReference type="Proteomes" id="UP001231518">
    <property type="component" value="Chromosome 9"/>
</dbReference>
<dbReference type="Gene3D" id="3.40.50.11660">
    <property type="entry name" value="Glycosyl transferase family 10, C-terminal domain"/>
    <property type="match status" value="1"/>
</dbReference>
<comment type="caution">
    <text evidence="9">The sequence shown here is derived from an EMBL/GenBank/DDBJ whole genome shotgun (WGS) entry which is preliminary data.</text>
</comment>
<evidence type="ECO:0000256" key="5">
    <source>
        <dbReference type="ARBA" id="ARBA00022679"/>
    </source>
</evidence>
<dbReference type="AlphaFoldDB" id="A0AAD8DXA2"/>
<evidence type="ECO:0000256" key="1">
    <source>
        <dbReference type="ARBA" id="ARBA00004323"/>
    </source>
</evidence>
<reference evidence="9" key="1">
    <citation type="submission" date="2023-03" db="EMBL/GenBank/DDBJ databases">
        <title>Chromosome-level genomes of two armyworms, Mythimna separata and Mythimna loreyi, provide insights into the biosynthesis and reception of sex pheromones.</title>
        <authorList>
            <person name="Zhao H."/>
        </authorList>
    </citation>
    <scope>NUCLEOTIDE SEQUENCE</scope>
    <source>
        <strain evidence="9">BeijingLab</strain>
        <tissue evidence="9">Pupa</tissue>
    </source>
</reference>
<comment type="subcellular location">
    <subcellularLocation>
        <location evidence="1">Golgi apparatus membrane</location>
        <topology evidence="1">Single-pass type II membrane protein</topology>
    </subcellularLocation>
    <subcellularLocation>
        <location evidence="7">Golgi apparatus</location>
        <location evidence="7">Golgi stack membrane</location>
        <topology evidence="7">Single-pass type II membrane protein</topology>
    </subcellularLocation>
</comment>
<feature type="domain" description="Fucosyltransferase C-terminal" evidence="8">
    <location>
        <begin position="37"/>
        <end position="221"/>
    </location>
</feature>
<evidence type="ECO:0000256" key="3">
    <source>
        <dbReference type="ARBA" id="ARBA00008919"/>
    </source>
</evidence>
<evidence type="ECO:0000313" key="10">
    <source>
        <dbReference type="Proteomes" id="UP001231518"/>
    </source>
</evidence>
<dbReference type="EMBL" id="JARGEI010000006">
    <property type="protein sequence ID" value="KAJ8729963.1"/>
    <property type="molecule type" value="Genomic_DNA"/>
</dbReference>
<dbReference type="EC" id="2.4.1.-" evidence="7"/>
<dbReference type="GO" id="GO:0032580">
    <property type="term" value="C:Golgi cisterna membrane"/>
    <property type="evidence" value="ECO:0007669"/>
    <property type="project" value="UniProtKB-SubCell"/>
</dbReference>
<dbReference type="Pfam" id="PF00852">
    <property type="entry name" value="Glyco_transf_10"/>
    <property type="match status" value="1"/>
</dbReference>
<keyword evidence="6 7" id="KW-0333">Golgi apparatus</keyword>
<name>A0AAD8DXA2_MYTSE</name>
<sequence>MIIKDKEGNVIGPKEEMHWEAVEAMMPINDTLKAKLSTKKIAAAWFVSNCKAPSGRDLIAKQLQTELGKYNMQVDIFGKCGKKQCPRDSMKKCLKLVETDYYFYLSFENSFADDYVTEKLLNGLNNYAVPVVYGGANYTRFMPKGIYLTAQQSRIRELAEEMVDIINDKQKYYDFFKWHKHYSYHNPRESRDIDVYCKLCALVNNQEKYLRTSVYKNFIQWWNFGNEASP</sequence>
<organism evidence="9 10">
    <name type="scientific">Mythimna separata</name>
    <name type="common">Oriental armyworm</name>
    <name type="synonym">Pseudaletia separata</name>
    <dbReference type="NCBI Taxonomy" id="271217"/>
    <lineage>
        <taxon>Eukaryota</taxon>
        <taxon>Metazoa</taxon>
        <taxon>Ecdysozoa</taxon>
        <taxon>Arthropoda</taxon>
        <taxon>Hexapoda</taxon>
        <taxon>Insecta</taxon>
        <taxon>Pterygota</taxon>
        <taxon>Neoptera</taxon>
        <taxon>Endopterygota</taxon>
        <taxon>Lepidoptera</taxon>
        <taxon>Glossata</taxon>
        <taxon>Ditrysia</taxon>
        <taxon>Noctuoidea</taxon>
        <taxon>Noctuidae</taxon>
        <taxon>Noctuinae</taxon>
        <taxon>Hadenini</taxon>
        <taxon>Mythimna</taxon>
    </lineage>
</organism>